<feature type="compositionally biased region" description="Basic residues" evidence="1">
    <location>
        <begin position="98"/>
        <end position="109"/>
    </location>
</feature>
<dbReference type="InterPro" id="IPR014144">
    <property type="entry name" value="LigD_PE_domain"/>
</dbReference>
<evidence type="ECO:0000313" key="4">
    <source>
        <dbReference type="Proteomes" id="UP000799429"/>
    </source>
</evidence>
<dbReference type="PANTHER" id="PTHR39465">
    <property type="entry name" value="DNA LIGASE D, 3'-PHOSPHOESTERASE DOMAIN"/>
    <property type="match status" value="1"/>
</dbReference>
<dbReference type="OrthoDB" id="2588098at2759"/>
<feature type="compositionally biased region" description="Low complexity" evidence="1">
    <location>
        <begin position="138"/>
        <end position="156"/>
    </location>
</feature>
<reference evidence="3" key="1">
    <citation type="journal article" date="2020" name="Stud. Mycol.">
        <title>101 Dothideomycetes genomes: a test case for predicting lifestyles and emergence of pathogens.</title>
        <authorList>
            <person name="Haridas S."/>
            <person name="Albert R."/>
            <person name="Binder M."/>
            <person name="Bloem J."/>
            <person name="Labutti K."/>
            <person name="Salamov A."/>
            <person name="Andreopoulos B."/>
            <person name="Baker S."/>
            <person name="Barry K."/>
            <person name="Bills G."/>
            <person name="Bluhm B."/>
            <person name="Cannon C."/>
            <person name="Castanera R."/>
            <person name="Culley D."/>
            <person name="Daum C."/>
            <person name="Ezra D."/>
            <person name="Gonzalez J."/>
            <person name="Henrissat B."/>
            <person name="Kuo A."/>
            <person name="Liang C."/>
            <person name="Lipzen A."/>
            <person name="Lutzoni F."/>
            <person name="Magnuson J."/>
            <person name="Mondo S."/>
            <person name="Nolan M."/>
            <person name="Ohm R."/>
            <person name="Pangilinan J."/>
            <person name="Park H.-J."/>
            <person name="Ramirez L."/>
            <person name="Alfaro M."/>
            <person name="Sun H."/>
            <person name="Tritt A."/>
            <person name="Yoshinaga Y."/>
            <person name="Zwiers L.-H."/>
            <person name="Turgeon B."/>
            <person name="Goodwin S."/>
            <person name="Spatafora J."/>
            <person name="Crous P."/>
            <person name="Grigoriev I."/>
        </authorList>
    </citation>
    <scope>NUCLEOTIDE SEQUENCE</scope>
    <source>
        <strain evidence="3">CBS 101060</strain>
    </source>
</reference>
<dbReference type="PANTHER" id="PTHR39465:SF1">
    <property type="entry name" value="DNA LIGASE D 3'-PHOSPHOESTERASE DOMAIN-CONTAINING PROTEIN"/>
    <property type="match status" value="1"/>
</dbReference>
<protein>
    <recommendedName>
        <fullName evidence="2">DNA ligase D 3'-phosphoesterase domain-containing protein</fullName>
    </recommendedName>
</protein>
<feature type="region of interest" description="Disordered" evidence="1">
    <location>
        <begin position="30"/>
        <end position="54"/>
    </location>
</feature>
<keyword evidence="4" id="KW-1185">Reference proteome</keyword>
<feature type="region of interest" description="Disordered" evidence="1">
    <location>
        <begin position="92"/>
        <end position="166"/>
    </location>
</feature>
<dbReference type="Pfam" id="PF13298">
    <property type="entry name" value="LigD_N"/>
    <property type="match status" value="1"/>
</dbReference>
<dbReference type="EMBL" id="MU006121">
    <property type="protein sequence ID" value="KAF2834298.1"/>
    <property type="molecule type" value="Genomic_DNA"/>
</dbReference>
<evidence type="ECO:0000256" key="1">
    <source>
        <dbReference type="SAM" id="MobiDB-lite"/>
    </source>
</evidence>
<dbReference type="Proteomes" id="UP000799429">
    <property type="component" value="Unassembled WGS sequence"/>
</dbReference>
<evidence type="ECO:0000259" key="2">
    <source>
        <dbReference type="Pfam" id="PF13298"/>
    </source>
</evidence>
<accession>A0A9P4VKC0</accession>
<proteinExistence type="predicted"/>
<gene>
    <name evidence="3" type="ORF">M501DRAFT_1001295</name>
</gene>
<evidence type="ECO:0000313" key="3">
    <source>
        <dbReference type="EMBL" id="KAF2834298.1"/>
    </source>
</evidence>
<sequence length="258" mass="28235">MWNHLIESASHATGSLLIWDTGEYSIVTKEQPKGPETDEEDLESTQGDDPDGVPEHEKLIAAFKQGSIRIRLRGSRLPQNYTISLRLSTLSKNQANFPKRHTPRKRHRKEGVIPPPTGAEDTVDSDSDLGTRSPRILSSPNLTSSSPLNTSAGIADASEDSSEETSIIRTNNAYTGATNSIGSIHRRQWFLTLDKANSGFVEVRTASGKKWTGGFEPFVVGGAEVERSVVTGRLCKDIMADEGVMGFVSRKNWKALVD</sequence>
<name>A0A9P4VKC0_9PEZI</name>
<feature type="domain" description="DNA ligase D 3'-phosphoesterase" evidence="2">
    <location>
        <begin position="3"/>
        <end position="83"/>
    </location>
</feature>
<feature type="compositionally biased region" description="Acidic residues" evidence="1">
    <location>
        <begin position="37"/>
        <end position="52"/>
    </location>
</feature>
<dbReference type="AlphaFoldDB" id="A0A9P4VKC0"/>
<organism evidence="3 4">
    <name type="scientific">Patellaria atrata CBS 101060</name>
    <dbReference type="NCBI Taxonomy" id="1346257"/>
    <lineage>
        <taxon>Eukaryota</taxon>
        <taxon>Fungi</taxon>
        <taxon>Dikarya</taxon>
        <taxon>Ascomycota</taxon>
        <taxon>Pezizomycotina</taxon>
        <taxon>Dothideomycetes</taxon>
        <taxon>Dothideomycetes incertae sedis</taxon>
        <taxon>Patellariales</taxon>
        <taxon>Patellariaceae</taxon>
        <taxon>Patellaria</taxon>
    </lineage>
</organism>
<comment type="caution">
    <text evidence="3">The sequence shown here is derived from an EMBL/GenBank/DDBJ whole genome shotgun (WGS) entry which is preliminary data.</text>
</comment>